<keyword evidence="2 4" id="KW-0479">Metal-binding</keyword>
<feature type="binding site" description="axial binding residue" evidence="4">
    <location>
        <position position="458"/>
    </location>
    <ligand>
        <name>heme</name>
        <dbReference type="ChEBI" id="CHEBI:30413"/>
    </ligand>
    <ligandPart>
        <name>Fe</name>
        <dbReference type="ChEBI" id="CHEBI:18248"/>
    </ligandPart>
</feature>
<keyword evidence="4 5" id="KW-0349">Heme</keyword>
<dbReference type="CDD" id="cd11060">
    <property type="entry name" value="CYP57A1-like"/>
    <property type="match status" value="1"/>
</dbReference>
<reference evidence="6" key="1">
    <citation type="submission" date="2023-04" db="EMBL/GenBank/DDBJ databases">
        <title>Black Yeasts Isolated from many extreme environments.</title>
        <authorList>
            <person name="Coleine C."/>
            <person name="Stajich J.E."/>
            <person name="Selbmann L."/>
        </authorList>
    </citation>
    <scope>NUCLEOTIDE SEQUENCE</scope>
    <source>
        <strain evidence="6">CCFEE 5312</strain>
    </source>
</reference>
<evidence type="ECO:0000256" key="4">
    <source>
        <dbReference type="PIRSR" id="PIRSR602401-1"/>
    </source>
</evidence>
<dbReference type="GO" id="GO:0020037">
    <property type="term" value="F:heme binding"/>
    <property type="evidence" value="ECO:0007669"/>
    <property type="project" value="InterPro"/>
</dbReference>
<evidence type="ECO:0000256" key="3">
    <source>
        <dbReference type="ARBA" id="ARBA00023004"/>
    </source>
</evidence>
<evidence type="ECO:0000313" key="6">
    <source>
        <dbReference type="EMBL" id="KAK3056642.1"/>
    </source>
</evidence>
<dbReference type="InterPro" id="IPR036396">
    <property type="entry name" value="Cyt_P450_sf"/>
</dbReference>
<gene>
    <name evidence="6" type="ORF">LTR09_002435</name>
</gene>
<name>A0AAJ0GFN5_9PEZI</name>
<dbReference type="GO" id="GO:0005506">
    <property type="term" value="F:iron ion binding"/>
    <property type="evidence" value="ECO:0007669"/>
    <property type="project" value="InterPro"/>
</dbReference>
<dbReference type="PROSITE" id="PS00086">
    <property type="entry name" value="CYTOCHROME_P450"/>
    <property type="match status" value="1"/>
</dbReference>
<dbReference type="GO" id="GO:0016705">
    <property type="term" value="F:oxidoreductase activity, acting on paired donors, with incorporation or reduction of molecular oxygen"/>
    <property type="evidence" value="ECO:0007669"/>
    <property type="project" value="InterPro"/>
</dbReference>
<dbReference type="GO" id="GO:0004497">
    <property type="term" value="F:monooxygenase activity"/>
    <property type="evidence" value="ECO:0007669"/>
    <property type="project" value="UniProtKB-KW"/>
</dbReference>
<keyword evidence="7" id="KW-1185">Reference proteome</keyword>
<dbReference type="Gene3D" id="1.10.630.10">
    <property type="entry name" value="Cytochrome P450"/>
    <property type="match status" value="1"/>
</dbReference>
<dbReference type="SUPFAM" id="SSF48264">
    <property type="entry name" value="Cytochrome P450"/>
    <property type="match status" value="1"/>
</dbReference>
<dbReference type="PRINTS" id="PR00463">
    <property type="entry name" value="EP450I"/>
</dbReference>
<dbReference type="InterPro" id="IPR002401">
    <property type="entry name" value="Cyt_P450_E_grp-I"/>
</dbReference>
<accession>A0AAJ0GFN5</accession>
<organism evidence="6 7">
    <name type="scientific">Extremus antarcticus</name>
    <dbReference type="NCBI Taxonomy" id="702011"/>
    <lineage>
        <taxon>Eukaryota</taxon>
        <taxon>Fungi</taxon>
        <taxon>Dikarya</taxon>
        <taxon>Ascomycota</taxon>
        <taxon>Pezizomycotina</taxon>
        <taxon>Dothideomycetes</taxon>
        <taxon>Dothideomycetidae</taxon>
        <taxon>Mycosphaerellales</taxon>
        <taxon>Extremaceae</taxon>
        <taxon>Extremus</taxon>
    </lineage>
</organism>
<comment type="caution">
    <text evidence="6">The sequence shown here is derived from an EMBL/GenBank/DDBJ whole genome shotgun (WGS) entry which is preliminary data.</text>
</comment>
<evidence type="ECO:0000313" key="7">
    <source>
        <dbReference type="Proteomes" id="UP001271007"/>
    </source>
</evidence>
<evidence type="ECO:0000256" key="2">
    <source>
        <dbReference type="ARBA" id="ARBA00022723"/>
    </source>
</evidence>
<dbReference type="AlphaFoldDB" id="A0AAJ0GFN5"/>
<dbReference type="EMBL" id="JAWDJX010000005">
    <property type="protein sequence ID" value="KAK3056642.1"/>
    <property type="molecule type" value="Genomic_DNA"/>
</dbReference>
<evidence type="ECO:0000256" key="1">
    <source>
        <dbReference type="ARBA" id="ARBA00001971"/>
    </source>
</evidence>
<dbReference type="FunFam" id="1.10.630.10:FF:000050">
    <property type="entry name" value="Cytochrome P450 monooxygenase"/>
    <property type="match status" value="1"/>
</dbReference>
<keyword evidence="5" id="KW-0503">Monooxygenase</keyword>
<dbReference type="InterPro" id="IPR017972">
    <property type="entry name" value="Cyt_P450_CS"/>
</dbReference>
<dbReference type="Proteomes" id="UP001271007">
    <property type="component" value="Unassembled WGS sequence"/>
</dbReference>
<proteinExistence type="inferred from homology"/>
<dbReference type="InterPro" id="IPR050121">
    <property type="entry name" value="Cytochrome_P450_monoxygenase"/>
</dbReference>
<evidence type="ECO:0008006" key="8">
    <source>
        <dbReference type="Google" id="ProtNLM"/>
    </source>
</evidence>
<sequence>MEMFSTSTHAAVGLLALACVTLIASHLFSPLRSIPGPLTARFTRLWFFYRVWQGGFEKENTALHRKHGDVVRYAPGHYSFNSPEAVSAIYGKGKELDKSSWYEAWNAPGFKTLFTEPSIKVHGQLRRKFQSTYSMSSLLTYEAYADHCTALLISKLEAIAKSHGRADMALWLLCYAADTVAMISYSRRMGFLDQGADVDDFFKDLHGNLFYNTTMGIYAWIHPMIFNTTAFLARWGLIKGSPRMSLARFTTNVISKRRVERAGGEKGQTIPKEADDETAPKDFLSKFLDSNERDPSQFTERDIIVGLIGNVIAGADTTASALSAILYQLLKNPTVLSKLRDEIDTNARAGRLSVPPTFKEVQSMPYLQAIIQEAQRLHPAAGLPLQRVVPEGGADIAGYTFPAGTVVGVNPFVLHSNSRIFGDDATSFRPERWLDPDKEKVSYMQRHNMAFGLGSRTCIGRNISMLEMSKLVPELVRNFDFELDDELKGECAGWKWINYWLMRPVSLPVKIRMRVVQ</sequence>
<comment type="similarity">
    <text evidence="5">Belongs to the cytochrome P450 family.</text>
</comment>
<dbReference type="PRINTS" id="PR00385">
    <property type="entry name" value="P450"/>
</dbReference>
<keyword evidence="5" id="KW-0560">Oxidoreductase</keyword>
<protein>
    <recommendedName>
        <fullName evidence="8">Cytochrome P450</fullName>
    </recommendedName>
</protein>
<dbReference type="PANTHER" id="PTHR24305">
    <property type="entry name" value="CYTOCHROME P450"/>
    <property type="match status" value="1"/>
</dbReference>
<comment type="cofactor">
    <cofactor evidence="1 4">
        <name>heme</name>
        <dbReference type="ChEBI" id="CHEBI:30413"/>
    </cofactor>
</comment>
<dbReference type="InterPro" id="IPR001128">
    <property type="entry name" value="Cyt_P450"/>
</dbReference>
<keyword evidence="3 4" id="KW-0408">Iron</keyword>
<evidence type="ECO:0000256" key="5">
    <source>
        <dbReference type="RuleBase" id="RU000461"/>
    </source>
</evidence>
<dbReference type="Pfam" id="PF00067">
    <property type="entry name" value="p450"/>
    <property type="match status" value="1"/>
</dbReference>
<dbReference type="PANTHER" id="PTHR24305:SF190">
    <property type="entry name" value="P450, PUTATIVE (EUROFUNG)-RELATED"/>
    <property type="match status" value="1"/>
</dbReference>